<dbReference type="OrthoDB" id="10658404at2759"/>
<dbReference type="EMBL" id="KQ965804">
    <property type="protein sequence ID" value="KXS11251.1"/>
    <property type="molecule type" value="Genomic_DNA"/>
</dbReference>
<gene>
    <name evidence="2" type="ORF">M427DRAFT_47256</name>
</gene>
<feature type="compositionally biased region" description="Pro residues" evidence="1">
    <location>
        <begin position="167"/>
        <end position="176"/>
    </location>
</feature>
<feature type="compositionally biased region" description="Polar residues" evidence="1">
    <location>
        <begin position="177"/>
        <end position="196"/>
    </location>
</feature>
<dbReference type="Proteomes" id="UP000070544">
    <property type="component" value="Unassembled WGS sequence"/>
</dbReference>
<accession>A0A139A3A6</accession>
<dbReference type="AlphaFoldDB" id="A0A139A3A6"/>
<name>A0A139A3A6_GONPJ</name>
<evidence type="ECO:0000313" key="2">
    <source>
        <dbReference type="EMBL" id="KXS11251.1"/>
    </source>
</evidence>
<feature type="region of interest" description="Disordered" evidence="1">
    <location>
        <begin position="284"/>
        <end position="320"/>
    </location>
</feature>
<feature type="compositionally biased region" description="Polar residues" evidence="1">
    <location>
        <begin position="1"/>
        <end position="21"/>
    </location>
</feature>
<feature type="region of interest" description="Disordered" evidence="1">
    <location>
        <begin position="127"/>
        <end position="146"/>
    </location>
</feature>
<protein>
    <recommendedName>
        <fullName evidence="4">Pentacotripeptide-repeat region of PRORP domain-containing protein</fullName>
    </recommendedName>
</protein>
<feature type="compositionally biased region" description="Basic and acidic residues" evidence="1">
    <location>
        <begin position="459"/>
        <end position="470"/>
    </location>
</feature>
<reference evidence="2 3" key="1">
    <citation type="journal article" date="2015" name="Genome Biol. Evol.">
        <title>Phylogenomic analyses indicate that early fungi evolved digesting cell walls of algal ancestors of land plants.</title>
        <authorList>
            <person name="Chang Y."/>
            <person name="Wang S."/>
            <person name="Sekimoto S."/>
            <person name="Aerts A.L."/>
            <person name="Choi C."/>
            <person name="Clum A."/>
            <person name="LaButti K.M."/>
            <person name="Lindquist E.A."/>
            <person name="Yee Ngan C."/>
            <person name="Ohm R.A."/>
            <person name="Salamov A.A."/>
            <person name="Grigoriev I.V."/>
            <person name="Spatafora J.W."/>
            <person name="Berbee M.L."/>
        </authorList>
    </citation>
    <scope>NUCLEOTIDE SEQUENCE [LARGE SCALE GENOMIC DNA]</scope>
    <source>
        <strain evidence="2 3">JEL478</strain>
    </source>
</reference>
<proteinExistence type="predicted"/>
<feature type="compositionally biased region" description="Basic and acidic residues" evidence="1">
    <location>
        <begin position="208"/>
        <end position="228"/>
    </location>
</feature>
<organism evidence="2 3">
    <name type="scientific">Gonapodya prolifera (strain JEL478)</name>
    <name type="common">Monoblepharis prolifera</name>
    <dbReference type="NCBI Taxonomy" id="1344416"/>
    <lineage>
        <taxon>Eukaryota</taxon>
        <taxon>Fungi</taxon>
        <taxon>Fungi incertae sedis</taxon>
        <taxon>Chytridiomycota</taxon>
        <taxon>Chytridiomycota incertae sedis</taxon>
        <taxon>Monoblepharidomycetes</taxon>
        <taxon>Monoblepharidales</taxon>
        <taxon>Gonapodyaceae</taxon>
        <taxon>Gonapodya</taxon>
    </lineage>
</organism>
<sequence length="1141" mass="123203">MHLSPALTTPDVTSISSSSTEAGRPAFTPSPFSLLIGLLPLLRLPFSSYISLITRIARRASPNVLPLLGTVSAAQKVTTLGHTGALAGSYIGEREMSLGVVKNGGKALPKTMESFGRLEGSIRSTQIPTGDTLVDSTSGPEPAPAARVKLKRQCPTVRASSTLSPANPDPIPPAPSTVPSNFHSSVTSNPVRNVSTPGAPPARGSKAAKFDVKATKADKKAPKAEKKASRGGKVVTNVGASNHFGFPSSGKRGLWEFAQNSGPADRDTIFAETESIWNSVVAESRHTDPADAERKASYGSERVPTAGAPERFGNVGLPHNVERGPQQITQEASAADLVNIFKTTEDFGNSDVAKSRTTDPDDGFLELISLAVAMDPLSIIQSSVAPSPTDSQLLQSTISQPHPLFTALLTELASKISPSSTSLSLLALSCLASGRLDDALLIADRVLKEARFANVISESEERAGEGEMHPSGDPTSSSQRVLSPDLMAILPESVSSSPSQSDVLVALTVLSIALEGRGYHYGSVARMRQALVQSYTIPMTSRDPFTQFSFHFLCSSCDALFKSFENADLEGEKWLANVRLFIASLLRIVQGEVPPVLEGAVARVAQNNFEDSTFSTVVMSRVAGLGDAKRPVAHVLEKLVRPESLSKAIEQMTKYYCGDIFNPSEAQRHLAWWSEHSTISATLLVPAWMEVMRSWTSRGEYRLASRCWRRVKDSGAVINQTFAVAALKPLSQADRDACLDHLQDMSKKGWITNDGLTSAASGLVKSLGKQGVLILEGFMEQAGLSWSSTILAAVVSGLAARVEIETLWWAVGRAVDAGGIDKETIEHDVAFRTGLAAGLRKSGNPRKALQVISKVIDFPENRIKVNEEWVATGYLDSDLASHPAGQLKKSHPYHVACCALLDLGQPEMAFSLASYSMTHCKPTAYLVGVLALTWIARGDYATAISIVQKAMSTPHADAYVVKQMMLWASEMEPRPDVMACEAGMKWLLLNGLDSEGDPAAFHFLMRCKARVGDIQGTKDVAEQMIHAGFGPDQISIHNIMLACIQRARRAKFEDQQKEAKEEGLMWFEELKRLANEDLDGTFVVRPSQSREMGVFDSWTLGRSLEEFEVRKRTTLYDYLGGQSDKIQDDVEASECSEADGS</sequence>
<evidence type="ECO:0008006" key="4">
    <source>
        <dbReference type="Google" id="ProtNLM"/>
    </source>
</evidence>
<feature type="compositionally biased region" description="Basic and acidic residues" evidence="1">
    <location>
        <begin position="284"/>
        <end position="296"/>
    </location>
</feature>
<dbReference type="SUPFAM" id="SSF48452">
    <property type="entry name" value="TPR-like"/>
    <property type="match status" value="1"/>
</dbReference>
<feature type="compositionally biased region" description="Polar residues" evidence="1">
    <location>
        <begin position="127"/>
        <end position="139"/>
    </location>
</feature>
<feature type="region of interest" description="Disordered" evidence="1">
    <location>
        <begin position="458"/>
        <end position="479"/>
    </location>
</feature>
<feature type="region of interest" description="Disordered" evidence="1">
    <location>
        <begin position="1"/>
        <end position="23"/>
    </location>
</feature>
<evidence type="ECO:0000313" key="3">
    <source>
        <dbReference type="Proteomes" id="UP000070544"/>
    </source>
</evidence>
<evidence type="ECO:0000256" key="1">
    <source>
        <dbReference type="SAM" id="MobiDB-lite"/>
    </source>
</evidence>
<feature type="region of interest" description="Disordered" evidence="1">
    <location>
        <begin position="156"/>
        <end position="231"/>
    </location>
</feature>
<keyword evidence="3" id="KW-1185">Reference proteome</keyword>
<dbReference type="InterPro" id="IPR011990">
    <property type="entry name" value="TPR-like_helical_dom_sf"/>
</dbReference>